<sequence length="356" mass="41602">MNLYSYNKWRTVEYYDGRKIYDETIKYKREGREHEIQIFEASLSFSVLAWLTLALSLFLYILSFCGIINKVPGLANAKDRDCSCEGNKFVYTYNSEFESRKYYAGPYVGWFVVVIGTFFTIIGAVINIFSKTFNFNNRNSNNRNSNNKMSTFIKVFGFVLTIFSLALYTIGVFSYWRQKEFSSIEDDRKSVEYFSAYKHRYLYINEEGIKKFDDTVYFLYDDASDVNYQFYFFSLLFCCLAWAMSFVSVFTYIMSFIGLIYKSPIHGKRVASLGRYILIPASVFGLLSVLIFSGHTFTINRLYDMEMKFMDYGVEDKIKYYEGPSLSYFACMAGSLFTIIACIINLKSKIFELLNI</sequence>
<keyword evidence="1" id="KW-0472">Membrane</keyword>
<evidence type="ECO:0000313" key="2">
    <source>
        <dbReference type="EMBL" id="EGC31764.1"/>
    </source>
</evidence>
<dbReference type="AlphaFoldDB" id="F0ZWB9"/>
<dbReference type="RefSeq" id="XP_003291715.1">
    <property type="nucleotide sequence ID" value="XM_003291667.1"/>
</dbReference>
<dbReference type="EMBL" id="GL871232">
    <property type="protein sequence ID" value="EGC31764.1"/>
    <property type="molecule type" value="Genomic_DNA"/>
</dbReference>
<name>F0ZWB9_DICPU</name>
<feature type="transmembrane region" description="Helical" evidence="1">
    <location>
        <begin position="230"/>
        <end position="261"/>
    </location>
</feature>
<proteinExistence type="predicted"/>
<feature type="transmembrane region" description="Helical" evidence="1">
    <location>
        <begin position="326"/>
        <end position="346"/>
    </location>
</feature>
<dbReference type="KEGG" id="dpp:DICPUDRAFT_156343"/>
<dbReference type="InterPro" id="IPR040291">
    <property type="entry name" value="DDB_G0287341-like"/>
</dbReference>
<dbReference type="PANTHER" id="PTHR35202">
    <property type="entry name" value="TRANSMEMBRANE PROTEIN-RELATED"/>
    <property type="match status" value="1"/>
</dbReference>
<dbReference type="VEuPathDB" id="AmoebaDB:DICPUDRAFT_156343"/>
<organism evidence="2 3">
    <name type="scientific">Dictyostelium purpureum</name>
    <name type="common">Slime mold</name>
    <dbReference type="NCBI Taxonomy" id="5786"/>
    <lineage>
        <taxon>Eukaryota</taxon>
        <taxon>Amoebozoa</taxon>
        <taxon>Evosea</taxon>
        <taxon>Eumycetozoa</taxon>
        <taxon>Dictyostelia</taxon>
        <taxon>Dictyosteliales</taxon>
        <taxon>Dictyosteliaceae</taxon>
        <taxon>Dictyostelium</taxon>
    </lineage>
</organism>
<dbReference type="GeneID" id="10505463"/>
<feature type="transmembrane region" description="Helical" evidence="1">
    <location>
        <begin position="151"/>
        <end position="176"/>
    </location>
</feature>
<evidence type="ECO:0000313" key="3">
    <source>
        <dbReference type="Proteomes" id="UP000001064"/>
    </source>
</evidence>
<protein>
    <submittedName>
        <fullName evidence="2">Uncharacterized protein</fullName>
    </submittedName>
</protein>
<keyword evidence="1" id="KW-0812">Transmembrane</keyword>
<gene>
    <name evidence="2" type="ORF">DICPUDRAFT_156343</name>
</gene>
<feature type="transmembrane region" description="Helical" evidence="1">
    <location>
        <begin position="273"/>
        <end position="297"/>
    </location>
</feature>
<keyword evidence="3" id="KW-1185">Reference proteome</keyword>
<dbReference type="Proteomes" id="UP000001064">
    <property type="component" value="Unassembled WGS sequence"/>
</dbReference>
<keyword evidence="1" id="KW-1133">Transmembrane helix</keyword>
<dbReference type="PANTHER" id="PTHR35202:SF2">
    <property type="entry name" value="TRANSMEMBRANE PROTEIN"/>
    <property type="match status" value="1"/>
</dbReference>
<feature type="transmembrane region" description="Helical" evidence="1">
    <location>
        <begin position="38"/>
        <end position="62"/>
    </location>
</feature>
<dbReference type="InParanoid" id="F0ZWB9"/>
<evidence type="ECO:0000256" key="1">
    <source>
        <dbReference type="SAM" id="Phobius"/>
    </source>
</evidence>
<reference evidence="3" key="1">
    <citation type="journal article" date="2011" name="Genome Biol.">
        <title>Comparative genomics of the social amoebae Dictyostelium discoideum and Dictyostelium purpureum.</title>
        <authorList>
            <consortium name="US DOE Joint Genome Institute (JGI-PGF)"/>
            <person name="Sucgang R."/>
            <person name="Kuo A."/>
            <person name="Tian X."/>
            <person name="Salerno W."/>
            <person name="Parikh A."/>
            <person name="Feasley C.L."/>
            <person name="Dalin E."/>
            <person name="Tu H."/>
            <person name="Huang E."/>
            <person name="Barry K."/>
            <person name="Lindquist E."/>
            <person name="Shapiro H."/>
            <person name="Bruce D."/>
            <person name="Schmutz J."/>
            <person name="Salamov A."/>
            <person name="Fey P."/>
            <person name="Gaudet P."/>
            <person name="Anjard C."/>
            <person name="Babu M.M."/>
            <person name="Basu S."/>
            <person name="Bushmanova Y."/>
            <person name="van der Wel H."/>
            <person name="Katoh-Kurasawa M."/>
            <person name="Dinh C."/>
            <person name="Coutinho P.M."/>
            <person name="Saito T."/>
            <person name="Elias M."/>
            <person name="Schaap P."/>
            <person name="Kay R.R."/>
            <person name="Henrissat B."/>
            <person name="Eichinger L."/>
            <person name="Rivero F."/>
            <person name="Putnam N.H."/>
            <person name="West C.M."/>
            <person name="Loomis W.F."/>
            <person name="Chisholm R.L."/>
            <person name="Shaulsky G."/>
            <person name="Strassmann J.E."/>
            <person name="Queller D.C."/>
            <person name="Kuspa A."/>
            <person name="Grigoriev I.V."/>
        </authorList>
    </citation>
    <scope>NUCLEOTIDE SEQUENCE [LARGE SCALE GENOMIC DNA]</scope>
    <source>
        <strain evidence="3">QSDP1</strain>
    </source>
</reference>
<accession>F0ZWB9</accession>
<feature type="transmembrane region" description="Helical" evidence="1">
    <location>
        <begin position="107"/>
        <end position="130"/>
    </location>
</feature>